<feature type="compositionally biased region" description="Polar residues" evidence="1">
    <location>
        <begin position="326"/>
        <end position="367"/>
    </location>
</feature>
<feature type="region of interest" description="Disordered" evidence="1">
    <location>
        <begin position="272"/>
        <end position="291"/>
    </location>
</feature>
<organism evidence="3 4">
    <name type="scientific">Myriangium duriaei CBS 260.36</name>
    <dbReference type="NCBI Taxonomy" id="1168546"/>
    <lineage>
        <taxon>Eukaryota</taxon>
        <taxon>Fungi</taxon>
        <taxon>Dikarya</taxon>
        <taxon>Ascomycota</taxon>
        <taxon>Pezizomycotina</taxon>
        <taxon>Dothideomycetes</taxon>
        <taxon>Dothideomycetidae</taxon>
        <taxon>Myriangiales</taxon>
        <taxon>Myriangiaceae</taxon>
        <taxon>Myriangium</taxon>
    </lineage>
</organism>
<dbReference type="AlphaFoldDB" id="A0A9P4MMQ3"/>
<dbReference type="EMBL" id="ML996085">
    <property type="protein sequence ID" value="KAF2152966.1"/>
    <property type="molecule type" value="Genomic_DNA"/>
</dbReference>
<dbReference type="OrthoDB" id="3692311at2759"/>
<evidence type="ECO:0000256" key="2">
    <source>
        <dbReference type="SAM" id="Phobius"/>
    </source>
</evidence>
<accession>A0A9P4MMQ3</accession>
<evidence type="ECO:0000313" key="4">
    <source>
        <dbReference type="Proteomes" id="UP000799439"/>
    </source>
</evidence>
<proteinExistence type="predicted"/>
<keyword evidence="4" id="KW-1185">Reference proteome</keyword>
<keyword evidence="2" id="KW-0812">Transmembrane</keyword>
<feature type="compositionally biased region" description="Polar residues" evidence="1">
    <location>
        <begin position="307"/>
        <end position="318"/>
    </location>
</feature>
<reference evidence="3" key="1">
    <citation type="journal article" date="2020" name="Stud. Mycol.">
        <title>101 Dothideomycetes genomes: a test case for predicting lifestyles and emergence of pathogens.</title>
        <authorList>
            <person name="Haridas S."/>
            <person name="Albert R."/>
            <person name="Binder M."/>
            <person name="Bloem J."/>
            <person name="Labutti K."/>
            <person name="Salamov A."/>
            <person name="Andreopoulos B."/>
            <person name="Baker S."/>
            <person name="Barry K."/>
            <person name="Bills G."/>
            <person name="Bluhm B."/>
            <person name="Cannon C."/>
            <person name="Castanera R."/>
            <person name="Culley D."/>
            <person name="Daum C."/>
            <person name="Ezra D."/>
            <person name="Gonzalez J."/>
            <person name="Henrissat B."/>
            <person name="Kuo A."/>
            <person name="Liang C."/>
            <person name="Lipzen A."/>
            <person name="Lutzoni F."/>
            <person name="Magnuson J."/>
            <person name="Mondo S."/>
            <person name="Nolan M."/>
            <person name="Ohm R."/>
            <person name="Pangilinan J."/>
            <person name="Park H.-J."/>
            <person name="Ramirez L."/>
            <person name="Alfaro M."/>
            <person name="Sun H."/>
            <person name="Tritt A."/>
            <person name="Yoshinaga Y."/>
            <person name="Zwiers L.-H."/>
            <person name="Turgeon B."/>
            <person name="Goodwin S."/>
            <person name="Spatafora J."/>
            <person name="Crous P."/>
            <person name="Grigoriev I."/>
        </authorList>
    </citation>
    <scope>NUCLEOTIDE SEQUENCE</scope>
    <source>
        <strain evidence="3">CBS 260.36</strain>
    </source>
</reference>
<protein>
    <recommendedName>
        <fullName evidence="5">Membrane anchor Opy2 N-terminal domain-containing protein</fullName>
    </recommendedName>
</protein>
<keyword evidence="2" id="KW-0472">Membrane</keyword>
<dbReference type="Proteomes" id="UP000799439">
    <property type="component" value="Unassembled WGS sequence"/>
</dbReference>
<feature type="region of interest" description="Disordered" evidence="1">
    <location>
        <begin position="194"/>
        <end position="263"/>
    </location>
</feature>
<gene>
    <name evidence="3" type="ORF">K461DRAFT_277730</name>
</gene>
<evidence type="ECO:0000313" key="3">
    <source>
        <dbReference type="EMBL" id="KAF2152966.1"/>
    </source>
</evidence>
<feature type="transmembrane region" description="Helical" evidence="2">
    <location>
        <begin position="128"/>
        <end position="153"/>
    </location>
</feature>
<feature type="region of interest" description="Disordered" evidence="1">
    <location>
        <begin position="38"/>
        <end position="124"/>
    </location>
</feature>
<name>A0A9P4MMQ3_9PEZI</name>
<keyword evidence="2" id="KW-1133">Transmembrane helix</keyword>
<feature type="compositionally biased region" description="Polar residues" evidence="1">
    <location>
        <begin position="252"/>
        <end position="263"/>
    </location>
</feature>
<sequence>MDSLQLRQDCAAPFVFYSCSNGFRGCCSSNPCNPAKGCPAADTPDGKPTIISSGTMTSTAAPSSKTTNSPSSTTSTSSTSSSSSSISLTPDPTITPDPSSSATSSTAPSATQSLPATLPKDADSGPSAGVIAGSVVGGLIGLLALIALALFFLRRRRTRNRQRSTLTRRDSMKAVEGGGDGGIFAQNLGFYRGNDKDKPLSASADSSPELDREEQTEAPYSDTPSTPKSPNRPMYRVVNAESAATTPVAPTHPSNTPSININPVQLDSTSVARPPAEMEGAQPPAEMADTSRPASYAPAAFPRWSQHGRTSSGGTTTYKPYRPPSAVTNTSITNISTPGLTPVPSTAQVSRTNSHAMSWNDHTSATAQGAPDDLASNFIPSPLASPTTKEPEEHSPISPAK</sequence>
<evidence type="ECO:0000256" key="1">
    <source>
        <dbReference type="SAM" id="MobiDB-lite"/>
    </source>
</evidence>
<evidence type="ECO:0008006" key="5">
    <source>
        <dbReference type="Google" id="ProtNLM"/>
    </source>
</evidence>
<feature type="region of interest" description="Disordered" evidence="1">
    <location>
        <begin position="299"/>
        <end position="401"/>
    </location>
</feature>
<comment type="caution">
    <text evidence="3">The sequence shown here is derived from an EMBL/GenBank/DDBJ whole genome shotgun (WGS) entry which is preliminary data.</text>
</comment>
<feature type="compositionally biased region" description="Low complexity" evidence="1">
    <location>
        <begin position="57"/>
        <end position="117"/>
    </location>
</feature>